<proteinExistence type="predicted"/>
<reference evidence="1" key="1">
    <citation type="submission" date="2023-04" db="EMBL/GenBank/DDBJ databases">
        <title>A chromosome-level genome assembly of the parasitoid wasp Eretmocerus hayati.</title>
        <authorList>
            <person name="Zhong Y."/>
            <person name="Liu S."/>
            <person name="Liu Y."/>
        </authorList>
    </citation>
    <scope>NUCLEOTIDE SEQUENCE</scope>
    <source>
        <strain evidence="1">ZJU_SS_LIU_2023</strain>
    </source>
</reference>
<evidence type="ECO:0000313" key="2">
    <source>
        <dbReference type="Proteomes" id="UP001239111"/>
    </source>
</evidence>
<accession>A0ACC2PFV9</accession>
<protein>
    <submittedName>
        <fullName evidence="1">Uncharacterized protein</fullName>
    </submittedName>
</protein>
<dbReference type="Proteomes" id="UP001239111">
    <property type="component" value="Chromosome 1"/>
</dbReference>
<name>A0ACC2PFV9_9HYME</name>
<comment type="caution">
    <text evidence="1">The sequence shown here is derived from an EMBL/GenBank/DDBJ whole genome shotgun (WGS) entry which is preliminary data.</text>
</comment>
<evidence type="ECO:0000313" key="1">
    <source>
        <dbReference type="EMBL" id="KAJ8682328.1"/>
    </source>
</evidence>
<gene>
    <name evidence="1" type="ORF">QAD02_018120</name>
</gene>
<organism evidence="1 2">
    <name type="scientific">Eretmocerus hayati</name>
    <dbReference type="NCBI Taxonomy" id="131215"/>
    <lineage>
        <taxon>Eukaryota</taxon>
        <taxon>Metazoa</taxon>
        <taxon>Ecdysozoa</taxon>
        <taxon>Arthropoda</taxon>
        <taxon>Hexapoda</taxon>
        <taxon>Insecta</taxon>
        <taxon>Pterygota</taxon>
        <taxon>Neoptera</taxon>
        <taxon>Endopterygota</taxon>
        <taxon>Hymenoptera</taxon>
        <taxon>Apocrita</taxon>
        <taxon>Proctotrupomorpha</taxon>
        <taxon>Chalcidoidea</taxon>
        <taxon>Aphelinidae</taxon>
        <taxon>Aphelininae</taxon>
        <taxon>Eretmocerus</taxon>
    </lineage>
</organism>
<keyword evidence="2" id="KW-1185">Reference proteome</keyword>
<sequence length="103" mass="11785">MVELREELDKQFSRLEQSGGEDVECEKIFNALLKTYKEVSPLMEMKRAEEAFKNLYAKVDAAKSLIAEVVESHLPKEENLIEQFKKLQNQVAHTLSEIGDSAE</sequence>
<dbReference type="EMBL" id="CM056741">
    <property type="protein sequence ID" value="KAJ8682328.1"/>
    <property type="molecule type" value="Genomic_DNA"/>
</dbReference>